<dbReference type="OrthoDB" id="526867at2"/>
<dbReference type="KEGG" id="als:DJ013_05145"/>
<proteinExistence type="predicted"/>
<evidence type="ECO:0000259" key="1">
    <source>
        <dbReference type="Pfam" id="PF04784"/>
    </source>
</evidence>
<accession>A0A2Z4G9I1</accession>
<dbReference type="PANTHER" id="PTHR46361:SF3">
    <property type="entry name" value="ELECTRON CARRIER_ PROTEIN DISULFIDE OXIDOREDUCTASE"/>
    <property type="match status" value="1"/>
</dbReference>
<evidence type="ECO:0000313" key="3">
    <source>
        <dbReference type="Proteomes" id="UP000249873"/>
    </source>
</evidence>
<dbReference type="RefSeq" id="WP_111370685.1">
    <property type="nucleotide sequence ID" value="NZ_CP029480.1"/>
</dbReference>
<keyword evidence="3" id="KW-1185">Reference proteome</keyword>
<dbReference type="PANTHER" id="PTHR46361">
    <property type="entry name" value="ELECTRON CARRIER/ PROTEIN DISULFIDE OXIDOREDUCTASE"/>
    <property type="match status" value="1"/>
</dbReference>
<dbReference type="InterPro" id="IPR006869">
    <property type="entry name" value="DUF547"/>
</dbReference>
<protein>
    <submittedName>
        <fullName evidence="2">DUF547 domain-containing protein</fullName>
    </submittedName>
</protein>
<feature type="domain" description="DUF547" evidence="1">
    <location>
        <begin position="45"/>
        <end position="157"/>
    </location>
</feature>
<dbReference type="EMBL" id="CP029480">
    <property type="protein sequence ID" value="AWV97583.1"/>
    <property type="molecule type" value="Genomic_DNA"/>
</dbReference>
<evidence type="ECO:0000313" key="2">
    <source>
        <dbReference type="EMBL" id="AWV97583.1"/>
    </source>
</evidence>
<sequence>MTINNLAEDLLLKVKKGEDTEALENEIAGLSLEQLKSELNNDILKKAFWINCYNAYYQILRKRTQLIAPEVYTEKAIKVAGESFSLDEMEHGILRKYRIKISLGYLPNIFAAPLIKSLAVAKIDYRIHFALNCGAKSCPPIAFYKTDSLEQQLDMATLSLLEGETEVFYDRMEIHTTSLMSWYRGDFNGEKGVKAILEEKLEIPTKGFKMIYKPYSWEDDLHDFI</sequence>
<name>A0A2Z4G9I1_9BACT</name>
<gene>
    <name evidence="2" type="ORF">DJ013_05145</name>
</gene>
<dbReference type="Pfam" id="PF04784">
    <property type="entry name" value="DUF547"/>
    <property type="match status" value="1"/>
</dbReference>
<reference evidence="2 3" key="1">
    <citation type="submission" date="2018-05" db="EMBL/GenBank/DDBJ databases">
        <title>Complete genome sequence of Arcticibacterium luteifluviistationis SM1504T, a cytophagaceae bacterium isolated from Arctic surface seawater.</title>
        <authorList>
            <person name="Li Y."/>
            <person name="Qin Q.-L."/>
        </authorList>
    </citation>
    <scope>NUCLEOTIDE SEQUENCE [LARGE SCALE GENOMIC DNA]</scope>
    <source>
        <strain evidence="2 3">SM1504</strain>
    </source>
</reference>
<dbReference type="AlphaFoldDB" id="A0A2Z4G9I1"/>
<organism evidence="2 3">
    <name type="scientific">Arcticibacterium luteifluviistationis</name>
    <dbReference type="NCBI Taxonomy" id="1784714"/>
    <lineage>
        <taxon>Bacteria</taxon>
        <taxon>Pseudomonadati</taxon>
        <taxon>Bacteroidota</taxon>
        <taxon>Cytophagia</taxon>
        <taxon>Cytophagales</taxon>
        <taxon>Leadbetterellaceae</taxon>
        <taxon>Arcticibacterium</taxon>
    </lineage>
</organism>
<dbReference type="Proteomes" id="UP000249873">
    <property type="component" value="Chromosome"/>
</dbReference>